<dbReference type="Gramene" id="PVH62708">
    <property type="protein sequence ID" value="PVH62708"/>
    <property type="gene ID" value="PAHAL_3G374700"/>
</dbReference>
<proteinExistence type="predicted"/>
<dbReference type="Proteomes" id="UP000243499">
    <property type="component" value="Chromosome 3"/>
</dbReference>
<accession>A0A2T8KKJ9</accession>
<keyword evidence="1" id="KW-1133">Transmembrane helix</keyword>
<evidence type="ECO:0000256" key="1">
    <source>
        <dbReference type="SAM" id="Phobius"/>
    </source>
</evidence>
<keyword evidence="1" id="KW-0812">Transmembrane</keyword>
<keyword evidence="1" id="KW-0472">Membrane</keyword>
<dbReference type="AlphaFoldDB" id="A0A2T8KKJ9"/>
<evidence type="ECO:0000313" key="2">
    <source>
        <dbReference type="EMBL" id="PVH62708.1"/>
    </source>
</evidence>
<gene>
    <name evidence="2" type="ORF">PAHAL_3G374700</name>
</gene>
<reference evidence="2" key="1">
    <citation type="submission" date="2018-04" db="EMBL/GenBank/DDBJ databases">
        <title>WGS assembly of Panicum hallii.</title>
        <authorList>
            <person name="Lovell J."/>
            <person name="Jenkins J."/>
            <person name="Lowry D."/>
            <person name="Mamidi S."/>
            <person name="Sreedasyam A."/>
            <person name="Weng X."/>
            <person name="Barry K."/>
            <person name="Bonette J."/>
            <person name="Campitelli B."/>
            <person name="Daum C."/>
            <person name="Gordon S."/>
            <person name="Gould B."/>
            <person name="Lipzen A."/>
            <person name="Macqueen A."/>
            <person name="Palacio-Mejia J."/>
            <person name="Plott C."/>
            <person name="Shakirov E."/>
            <person name="Shu S."/>
            <person name="Yoshinaga Y."/>
            <person name="Zane M."/>
            <person name="Rokhsar D."/>
            <person name="Grimwood J."/>
            <person name="Schmutz J."/>
            <person name="Juenger T."/>
        </authorList>
    </citation>
    <scope>NUCLEOTIDE SEQUENCE [LARGE SCALE GENOMIC DNA]</scope>
    <source>
        <strain evidence="2">FIL2</strain>
    </source>
</reference>
<protein>
    <submittedName>
        <fullName evidence="2">Uncharacterized protein</fullName>
    </submittedName>
</protein>
<feature type="transmembrane region" description="Helical" evidence="1">
    <location>
        <begin position="115"/>
        <end position="137"/>
    </location>
</feature>
<name>A0A2T8KKJ9_9POAL</name>
<sequence>MPPSTRRIWARRPYWRRCSLPVAGLARRRARPARLRRSSPTAGLAAPSPAYGLPYAPALRPRPARRRPSLPACGQTGAVDSRPRRWCCWCRCSSPAANSVLQLLKSRMRTISPSASPSLLGVLVLLLLGAFTPRFLFRLRCCSLLQVLPCERKFDLPTALLWYCRSGVLSCSVLRENLGLDWLVCQERNEIAKLL</sequence>
<organism evidence="2">
    <name type="scientific">Panicum hallii</name>
    <dbReference type="NCBI Taxonomy" id="206008"/>
    <lineage>
        <taxon>Eukaryota</taxon>
        <taxon>Viridiplantae</taxon>
        <taxon>Streptophyta</taxon>
        <taxon>Embryophyta</taxon>
        <taxon>Tracheophyta</taxon>
        <taxon>Spermatophyta</taxon>
        <taxon>Magnoliopsida</taxon>
        <taxon>Liliopsida</taxon>
        <taxon>Poales</taxon>
        <taxon>Poaceae</taxon>
        <taxon>PACMAD clade</taxon>
        <taxon>Panicoideae</taxon>
        <taxon>Panicodae</taxon>
        <taxon>Paniceae</taxon>
        <taxon>Panicinae</taxon>
        <taxon>Panicum</taxon>
        <taxon>Panicum sect. Panicum</taxon>
    </lineage>
</organism>
<dbReference type="EMBL" id="CM008048">
    <property type="protein sequence ID" value="PVH62708.1"/>
    <property type="molecule type" value="Genomic_DNA"/>
</dbReference>